<dbReference type="AlphaFoldDB" id="A0A2D4HZ88"/>
<name>A0A2D4HZ88_MICLE</name>
<reference evidence="1" key="2">
    <citation type="submission" date="2017-11" db="EMBL/GenBank/DDBJ databases">
        <title>Coralsnake Venomics: Analyses of Venom Gland Transcriptomes and Proteomes of Six Brazilian Taxa.</title>
        <authorList>
            <person name="Aird S.D."/>
            <person name="Jorge da Silva N."/>
            <person name="Qiu L."/>
            <person name="Villar-Briones A."/>
            <person name="Aparecida-Saddi V."/>
            <person name="Campos-Telles M.P."/>
            <person name="Grau M."/>
            <person name="Mikheyev A.S."/>
        </authorList>
    </citation>
    <scope>NUCLEOTIDE SEQUENCE</scope>
    <source>
        <tissue evidence="1">Venom_gland</tissue>
    </source>
</reference>
<reference evidence="1" key="1">
    <citation type="submission" date="2017-07" db="EMBL/GenBank/DDBJ databases">
        <authorList>
            <person name="Mikheyev A."/>
            <person name="Grau M."/>
        </authorList>
    </citation>
    <scope>NUCLEOTIDE SEQUENCE</scope>
    <source>
        <tissue evidence="1">Venom_gland</tissue>
    </source>
</reference>
<protein>
    <submittedName>
        <fullName evidence="1">Uncharacterized protein</fullName>
    </submittedName>
</protein>
<organism evidence="1">
    <name type="scientific">Micrurus lemniscatus lemniscatus</name>
    <dbReference type="NCBI Taxonomy" id="129467"/>
    <lineage>
        <taxon>Eukaryota</taxon>
        <taxon>Metazoa</taxon>
        <taxon>Chordata</taxon>
        <taxon>Craniata</taxon>
        <taxon>Vertebrata</taxon>
        <taxon>Euteleostomi</taxon>
        <taxon>Lepidosauria</taxon>
        <taxon>Squamata</taxon>
        <taxon>Bifurcata</taxon>
        <taxon>Unidentata</taxon>
        <taxon>Episquamata</taxon>
        <taxon>Toxicofera</taxon>
        <taxon>Serpentes</taxon>
        <taxon>Colubroidea</taxon>
        <taxon>Elapidae</taxon>
        <taxon>Elapinae</taxon>
        <taxon>Micrurus</taxon>
    </lineage>
</organism>
<proteinExistence type="predicted"/>
<accession>A0A2D4HZ88</accession>
<sequence length="112" mass="12675">MMDESVLILVQACSANTFLWLNRSSTHTKGLPFLKPLPLLLCQVNTCISEQEDGFNHHLLKYQSKDCLEVLLFPCICRIYLSVTSIKHARCKAVLPFSVFMGSLAVFIQISR</sequence>
<dbReference type="EMBL" id="IACK01069660">
    <property type="protein sequence ID" value="LAA77286.1"/>
    <property type="molecule type" value="Transcribed_RNA"/>
</dbReference>
<dbReference type="EMBL" id="IACK01069661">
    <property type="protein sequence ID" value="LAA77287.1"/>
    <property type="molecule type" value="Transcribed_RNA"/>
</dbReference>
<evidence type="ECO:0000313" key="1">
    <source>
        <dbReference type="EMBL" id="LAA77287.1"/>
    </source>
</evidence>